<dbReference type="Proteomes" id="UP000183988">
    <property type="component" value="Unassembled WGS sequence"/>
</dbReference>
<sequence length="53" mass="6039">MKGKITILIIVAITVIAVIFTWFYMQSIVEEHNVDERSSSEIIMDVDDILKLG</sequence>
<organism evidence="2 3">
    <name type="scientific">Ornithinibacillus halophilus</name>
    <dbReference type="NCBI Taxonomy" id="930117"/>
    <lineage>
        <taxon>Bacteria</taxon>
        <taxon>Bacillati</taxon>
        <taxon>Bacillota</taxon>
        <taxon>Bacilli</taxon>
        <taxon>Bacillales</taxon>
        <taxon>Bacillaceae</taxon>
        <taxon>Ornithinibacillus</taxon>
    </lineage>
</organism>
<keyword evidence="1" id="KW-0472">Membrane</keyword>
<evidence type="ECO:0000313" key="3">
    <source>
        <dbReference type="Proteomes" id="UP000183988"/>
    </source>
</evidence>
<evidence type="ECO:0000256" key="1">
    <source>
        <dbReference type="SAM" id="Phobius"/>
    </source>
</evidence>
<proteinExistence type="predicted"/>
<accession>A0A1M5JYI6</accession>
<dbReference type="STRING" id="930117.SAMN05216225_103424"/>
<keyword evidence="1" id="KW-1133">Transmembrane helix</keyword>
<protein>
    <submittedName>
        <fullName evidence="2">Uncharacterized protein</fullName>
    </submittedName>
</protein>
<keyword evidence="1" id="KW-0812">Transmembrane</keyword>
<evidence type="ECO:0000313" key="2">
    <source>
        <dbReference type="EMBL" id="SHG45594.1"/>
    </source>
</evidence>
<reference evidence="2 3" key="1">
    <citation type="submission" date="2016-11" db="EMBL/GenBank/DDBJ databases">
        <authorList>
            <person name="Jaros S."/>
            <person name="Januszkiewicz K."/>
            <person name="Wedrychowicz H."/>
        </authorList>
    </citation>
    <scope>NUCLEOTIDE SEQUENCE [LARGE SCALE GENOMIC DNA]</scope>
    <source>
        <strain evidence="2 3">IBRC-M 10683</strain>
    </source>
</reference>
<keyword evidence="3" id="KW-1185">Reference proteome</keyword>
<name>A0A1M5JYI6_9BACI</name>
<dbReference type="RefSeq" id="WP_159431583.1">
    <property type="nucleotide sequence ID" value="NZ_FQVW01000034.1"/>
</dbReference>
<dbReference type="EMBL" id="FQVW01000034">
    <property type="protein sequence ID" value="SHG45594.1"/>
    <property type="molecule type" value="Genomic_DNA"/>
</dbReference>
<feature type="transmembrane region" description="Helical" evidence="1">
    <location>
        <begin position="7"/>
        <end position="25"/>
    </location>
</feature>
<gene>
    <name evidence="2" type="ORF">SAMN05216225_103424</name>
</gene>
<dbReference type="AlphaFoldDB" id="A0A1M5JYI6"/>